<proteinExistence type="predicted"/>
<dbReference type="InterPro" id="IPR052892">
    <property type="entry name" value="NA-targeting_endonuclease"/>
</dbReference>
<protein>
    <submittedName>
        <fullName evidence="2">5-methylcytosine-specific restriction endonuclease McrA</fullName>
    </submittedName>
</protein>
<dbReference type="GO" id="GO:0004519">
    <property type="term" value="F:endonuclease activity"/>
    <property type="evidence" value="ECO:0007669"/>
    <property type="project" value="UniProtKB-KW"/>
</dbReference>
<comment type="caution">
    <text evidence="2">The sequence shown here is derived from an EMBL/GenBank/DDBJ whole genome shotgun (WGS) entry which is preliminary data.</text>
</comment>
<keyword evidence="3" id="KW-1185">Reference proteome</keyword>
<dbReference type="RefSeq" id="WP_204917218.1">
    <property type="nucleotide sequence ID" value="NZ_BAAAQP010000002.1"/>
</dbReference>
<dbReference type="Proteomes" id="UP000704762">
    <property type="component" value="Unassembled WGS sequence"/>
</dbReference>
<keyword evidence="2" id="KW-0255">Endonuclease</keyword>
<dbReference type="CDD" id="cd00085">
    <property type="entry name" value="HNHc"/>
    <property type="match status" value="1"/>
</dbReference>
<dbReference type="PANTHER" id="PTHR33877">
    <property type="entry name" value="SLL1193 PROTEIN"/>
    <property type="match status" value="1"/>
</dbReference>
<dbReference type="Gene3D" id="1.10.30.50">
    <property type="match status" value="1"/>
</dbReference>
<keyword evidence="2" id="KW-0540">Nuclease</keyword>
<dbReference type="PANTHER" id="PTHR33877:SF2">
    <property type="entry name" value="OS07G0170200 PROTEIN"/>
    <property type="match status" value="1"/>
</dbReference>
<evidence type="ECO:0000313" key="3">
    <source>
        <dbReference type="Proteomes" id="UP000704762"/>
    </source>
</evidence>
<dbReference type="InterPro" id="IPR002711">
    <property type="entry name" value="HNH"/>
</dbReference>
<evidence type="ECO:0000259" key="1">
    <source>
        <dbReference type="SMART" id="SM00507"/>
    </source>
</evidence>
<sequence length="164" mass="18409">MDRNVLLLNASYDVLSFVSWQRAATLLACEHAYIFESIPGRFIRSPRLVIPAPVSIVLTEWVDVPYREFGDTDTAARMAVLRRDGFVCAYCGGKGSTVDHILPKSRGGLDTYANLITACAPCNQAKDDRTPEEAGMPLLWEPYDPRGHHKLQRQIYKRLAAKQD</sequence>
<organism evidence="2 3">
    <name type="scientific">Microlunatus panaciterrae</name>
    <dbReference type="NCBI Taxonomy" id="400768"/>
    <lineage>
        <taxon>Bacteria</taxon>
        <taxon>Bacillati</taxon>
        <taxon>Actinomycetota</taxon>
        <taxon>Actinomycetes</taxon>
        <taxon>Propionibacteriales</taxon>
        <taxon>Propionibacteriaceae</taxon>
        <taxon>Microlunatus</taxon>
    </lineage>
</organism>
<feature type="domain" description="HNH nuclease" evidence="1">
    <location>
        <begin position="75"/>
        <end position="124"/>
    </location>
</feature>
<dbReference type="Pfam" id="PF01844">
    <property type="entry name" value="HNH"/>
    <property type="match status" value="1"/>
</dbReference>
<gene>
    <name evidence="2" type="ORF">JOE57_001626</name>
</gene>
<reference evidence="2 3" key="1">
    <citation type="submission" date="2021-01" db="EMBL/GenBank/DDBJ databases">
        <title>Sequencing the genomes of 1000 actinobacteria strains.</title>
        <authorList>
            <person name="Klenk H.-P."/>
        </authorList>
    </citation>
    <scope>NUCLEOTIDE SEQUENCE [LARGE SCALE GENOMIC DNA]</scope>
    <source>
        <strain evidence="2 3">DSM 18662</strain>
    </source>
</reference>
<evidence type="ECO:0000313" key="2">
    <source>
        <dbReference type="EMBL" id="MBM7798705.1"/>
    </source>
</evidence>
<dbReference type="InterPro" id="IPR003615">
    <property type="entry name" value="HNH_nuc"/>
</dbReference>
<dbReference type="SMART" id="SM00507">
    <property type="entry name" value="HNHc"/>
    <property type="match status" value="1"/>
</dbReference>
<name>A0ABS2RI87_9ACTN</name>
<keyword evidence="2" id="KW-0378">Hydrolase</keyword>
<accession>A0ABS2RI87</accession>
<dbReference type="EMBL" id="JAFBCF010000001">
    <property type="protein sequence ID" value="MBM7798705.1"/>
    <property type="molecule type" value="Genomic_DNA"/>
</dbReference>